<organism evidence="3 4">
    <name type="scientific">Comamonas serinivorans</name>
    <dbReference type="NCBI Taxonomy" id="1082851"/>
    <lineage>
        <taxon>Bacteria</taxon>
        <taxon>Pseudomonadati</taxon>
        <taxon>Pseudomonadota</taxon>
        <taxon>Betaproteobacteria</taxon>
        <taxon>Burkholderiales</taxon>
        <taxon>Comamonadaceae</taxon>
        <taxon>Comamonas</taxon>
    </lineage>
</organism>
<dbReference type="PANTHER" id="PTHR37423:SF5">
    <property type="entry name" value="SOLUBLE LYTIC MUREIN TRANSGLYCOSYLASE"/>
    <property type="match status" value="1"/>
</dbReference>
<evidence type="ECO:0000259" key="2">
    <source>
        <dbReference type="Pfam" id="PF01464"/>
    </source>
</evidence>
<evidence type="ECO:0000313" key="4">
    <source>
        <dbReference type="Proteomes" id="UP000196138"/>
    </source>
</evidence>
<dbReference type="RefSeq" id="WP_087284802.1">
    <property type="nucleotide sequence ID" value="NZ_CP021455.1"/>
</dbReference>
<feature type="domain" description="Transglycosylase SLT" evidence="2">
    <location>
        <begin position="86"/>
        <end position="177"/>
    </location>
</feature>
<dbReference type="EMBL" id="CP021455">
    <property type="protein sequence ID" value="ARU06911.1"/>
    <property type="molecule type" value="Genomic_DNA"/>
</dbReference>
<accession>A0A1Y0ETZ9</accession>
<dbReference type="Pfam" id="PF01464">
    <property type="entry name" value="SLT"/>
    <property type="match status" value="1"/>
</dbReference>
<dbReference type="AlphaFoldDB" id="A0A1Y0ETZ9"/>
<dbReference type="OrthoDB" id="92254at2"/>
<proteinExistence type="inferred from homology"/>
<dbReference type="Proteomes" id="UP000196138">
    <property type="component" value="Chromosome"/>
</dbReference>
<keyword evidence="4" id="KW-1185">Reference proteome</keyword>
<dbReference type="InterPro" id="IPR008258">
    <property type="entry name" value="Transglycosylase_SLT_dom_1"/>
</dbReference>
<dbReference type="CDD" id="cd00254">
    <property type="entry name" value="LT-like"/>
    <property type="match status" value="1"/>
</dbReference>
<evidence type="ECO:0000256" key="1">
    <source>
        <dbReference type="ARBA" id="ARBA00007734"/>
    </source>
</evidence>
<gene>
    <name evidence="3" type="ORF">CCO03_15645</name>
</gene>
<dbReference type="SUPFAM" id="SSF53955">
    <property type="entry name" value="Lysozyme-like"/>
    <property type="match status" value="1"/>
</dbReference>
<dbReference type="Gene3D" id="1.10.530.10">
    <property type="match status" value="1"/>
</dbReference>
<name>A0A1Y0ETZ9_9BURK</name>
<reference evidence="3 4" key="1">
    <citation type="submission" date="2017-05" db="EMBL/GenBank/DDBJ databases">
        <authorList>
            <person name="Song R."/>
            <person name="Chenine A.L."/>
            <person name="Ruprecht R.M."/>
        </authorList>
    </citation>
    <scope>NUCLEOTIDE SEQUENCE [LARGE SCALE GENOMIC DNA]</scope>
    <source>
        <strain evidence="3 4">DSM 26136</strain>
    </source>
</reference>
<comment type="similarity">
    <text evidence="1">Belongs to the transglycosylase Slt family.</text>
</comment>
<dbReference type="PANTHER" id="PTHR37423">
    <property type="entry name" value="SOLUBLE LYTIC MUREIN TRANSGLYCOSYLASE-RELATED"/>
    <property type="match status" value="1"/>
</dbReference>
<evidence type="ECO:0000313" key="3">
    <source>
        <dbReference type="EMBL" id="ARU06911.1"/>
    </source>
</evidence>
<dbReference type="InterPro" id="IPR023346">
    <property type="entry name" value="Lysozyme-like_dom_sf"/>
</dbReference>
<sequence length="195" mass="21768">MATGGLAALAPSAAWAGGQLEEPLADSVRSALSSAIANSAPPVPVFASTEARMDYLRWLIAMSDRLQRRKTNQTERVEFLQTLWYEAKRAALDISLVMGLVQVESGFRKYAVSPVGARGYMQVMPFWTRVIGDGDADKLFHMQTNLRFGCVILRHYLDRERGDTFMALGRYNGSRGKDTYPNLVYGAQRQWLMPA</sequence>
<protein>
    <submittedName>
        <fullName evidence="3">Lytic transglycosylase</fullName>
    </submittedName>
</protein>
<dbReference type="KEGG" id="cser:CCO03_15645"/>